<dbReference type="Pfam" id="PF01923">
    <property type="entry name" value="Cob_adeno_trans"/>
    <property type="match status" value="1"/>
</dbReference>
<evidence type="ECO:0000313" key="5">
    <source>
        <dbReference type="EMBL" id="EAR07486.1"/>
    </source>
</evidence>
<dbReference type="Proteomes" id="UP000005953">
    <property type="component" value="Unassembled WGS sequence"/>
</dbReference>
<gene>
    <name evidence="5" type="ORF">MED297_09606</name>
</gene>
<dbReference type="HOGENOM" id="CLU_128252_0_0_6"/>
<dbReference type="InterPro" id="IPR016030">
    <property type="entry name" value="CblAdoTrfase-like"/>
</dbReference>
<evidence type="ECO:0000313" key="6">
    <source>
        <dbReference type="Proteomes" id="UP000005953"/>
    </source>
</evidence>
<dbReference type="EMBL" id="AAOE01000041">
    <property type="protein sequence ID" value="EAR07486.1"/>
    <property type="molecule type" value="Genomic_DNA"/>
</dbReference>
<evidence type="ECO:0000259" key="4">
    <source>
        <dbReference type="Pfam" id="PF01923"/>
    </source>
</evidence>
<dbReference type="RefSeq" id="WP_008046240.1">
    <property type="nucleotide sequence ID" value="NZ_CH724152.1"/>
</dbReference>
<evidence type="ECO:0000256" key="3">
    <source>
        <dbReference type="ARBA" id="ARBA00022840"/>
    </source>
</evidence>
<sequence length="178" mass="20337">MFRFNGDYDEMSYPFIYEHSSLCDFEILTDELCTVTGLAVSACEAKDADVQLILSTLQPLIFDLNGSIRGRCAISDATIEQTKAWLWQLRRDQPEKTVTFVLPRGQGVVVNLHYARSLSKKATRALVRIDQEGKEVPEVLPRFCNVLTNLYFEMAQLINHRKGIEQPEYRSSNYGKPL</sequence>
<name>A4BK57_9GAMM</name>
<keyword evidence="3" id="KW-0067">ATP-binding</keyword>
<accession>A4BK57</accession>
<feature type="domain" description="Cobalamin adenosyltransferase-like" evidence="4">
    <location>
        <begin position="29"/>
        <end position="156"/>
    </location>
</feature>
<evidence type="ECO:0000256" key="1">
    <source>
        <dbReference type="ARBA" id="ARBA00022679"/>
    </source>
</evidence>
<evidence type="ECO:0000256" key="2">
    <source>
        <dbReference type="ARBA" id="ARBA00022741"/>
    </source>
</evidence>
<dbReference type="GO" id="GO:0016740">
    <property type="term" value="F:transferase activity"/>
    <property type="evidence" value="ECO:0007669"/>
    <property type="project" value="UniProtKB-KW"/>
</dbReference>
<dbReference type="InterPro" id="IPR036451">
    <property type="entry name" value="CblAdoTrfase-like_sf"/>
</dbReference>
<dbReference type="GO" id="GO:0005524">
    <property type="term" value="F:ATP binding"/>
    <property type="evidence" value="ECO:0007669"/>
    <property type="project" value="UniProtKB-KW"/>
</dbReference>
<dbReference type="STRING" id="314283.MED297_09606"/>
<keyword evidence="1 5" id="KW-0808">Transferase</keyword>
<keyword evidence="6" id="KW-1185">Reference proteome</keyword>
<dbReference type="Gene3D" id="1.20.1200.10">
    <property type="entry name" value="Cobalamin adenosyltransferase-like"/>
    <property type="match status" value="1"/>
</dbReference>
<dbReference type="OrthoDB" id="6118511at2"/>
<reference evidence="5 6" key="1">
    <citation type="submission" date="2006-02" db="EMBL/GenBank/DDBJ databases">
        <authorList>
            <person name="Pinhassi J."/>
            <person name="Pedros-Alio C."/>
            <person name="Ferriera S."/>
            <person name="Johnson J."/>
            <person name="Kravitz S."/>
            <person name="Halpern A."/>
            <person name="Remington K."/>
            <person name="Beeson K."/>
            <person name="Tran B."/>
            <person name="Rogers Y.-H."/>
            <person name="Friedman R."/>
            <person name="Venter J.C."/>
        </authorList>
    </citation>
    <scope>NUCLEOTIDE SEQUENCE [LARGE SCALE GENOMIC DNA]</scope>
    <source>
        <strain evidence="5 6">MED297</strain>
    </source>
</reference>
<keyword evidence="2" id="KW-0547">Nucleotide-binding</keyword>
<organism evidence="5 6">
    <name type="scientific">Reinekea blandensis MED297</name>
    <dbReference type="NCBI Taxonomy" id="314283"/>
    <lineage>
        <taxon>Bacteria</taxon>
        <taxon>Pseudomonadati</taxon>
        <taxon>Pseudomonadota</taxon>
        <taxon>Gammaproteobacteria</taxon>
        <taxon>Oceanospirillales</taxon>
        <taxon>Saccharospirillaceae</taxon>
        <taxon>Reinekea</taxon>
    </lineage>
</organism>
<dbReference type="AlphaFoldDB" id="A4BK57"/>
<comment type="caution">
    <text evidence="5">The sequence shown here is derived from an EMBL/GenBank/DDBJ whole genome shotgun (WGS) entry which is preliminary data.</text>
</comment>
<protein>
    <submittedName>
        <fullName evidence="5">Possible adenosyltransferase</fullName>
    </submittedName>
</protein>
<dbReference type="SUPFAM" id="SSF89028">
    <property type="entry name" value="Cobalamin adenosyltransferase-like"/>
    <property type="match status" value="1"/>
</dbReference>
<proteinExistence type="predicted"/>